<sequence>MVRNIQKDRQDELDGAKIGDDFALKFWDLQNKIEITTSGFFANSINPGECRHFCIGYMKGILTSYDRVGKHISPGPTLDLEFEYDERHIACAVDGKRMKATVSFEGGTLEYVYFGVIEDGKFIDFACTI</sequence>
<reference evidence="1" key="1">
    <citation type="submission" date="2022-03" db="EMBL/GenBank/DDBJ databases">
        <authorList>
            <person name="Tunstrom K."/>
        </authorList>
    </citation>
    <scope>NUCLEOTIDE SEQUENCE</scope>
</reference>
<gene>
    <name evidence="1" type="ORF">EEDITHA_LOCUS9222</name>
</gene>
<protein>
    <submittedName>
        <fullName evidence="1">Uncharacterized protein</fullName>
    </submittedName>
</protein>
<evidence type="ECO:0000313" key="1">
    <source>
        <dbReference type="EMBL" id="CAH2093568.1"/>
    </source>
</evidence>
<proteinExistence type="predicted"/>
<dbReference type="AlphaFoldDB" id="A0AAU9U309"/>
<dbReference type="Proteomes" id="UP001153954">
    <property type="component" value="Unassembled WGS sequence"/>
</dbReference>
<comment type="caution">
    <text evidence="1">The sequence shown here is derived from an EMBL/GenBank/DDBJ whole genome shotgun (WGS) entry which is preliminary data.</text>
</comment>
<organism evidence="1 2">
    <name type="scientific">Euphydryas editha</name>
    <name type="common">Edith's checkerspot</name>
    <dbReference type="NCBI Taxonomy" id="104508"/>
    <lineage>
        <taxon>Eukaryota</taxon>
        <taxon>Metazoa</taxon>
        <taxon>Ecdysozoa</taxon>
        <taxon>Arthropoda</taxon>
        <taxon>Hexapoda</taxon>
        <taxon>Insecta</taxon>
        <taxon>Pterygota</taxon>
        <taxon>Neoptera</taxon>
        <taxon>Endopterygota</taxon>
        <taxon>Lepidoptera</taxon>
        <taxon>Glossata</taxon>
        <taxon>Ditrysia</taxon>
        <taxon>Papilionoidea</taxon>
        <taxon>Nymphalidae</taxon>
        <taxon>Nymphalinae</taxon>
        <taxon>Euphydryas</taxon>
    </lineage>
</organism>
<name>A0AAU9U309_EUPED</name>
<keyword evidence="2" id="KW-1185">Reference proteome</keyword>
<evidence type="ECO:0000313" key="2">
    <source>
        <dbReference type="Proteomes" id="UP001153954"/>
    </source>
</evidence>
<dbReference type="EMBL" id="CAKOGL010000013">
    <property type="protein sequence ID" value="CAH2093568.1"/>
    <property type="molecule type" value="Genomic_DNA"/>
</dbReference>
<accession>A0AAU9U309</accession>